<proteinExistence type="predicted"/>
<evidence type="ECO:0000313" key="2">
    <source>
        <dbReference type="Proteomes" id="UP001150238"/>
    </source>
</evidence>
<dbReference type="EMBL" id="JANVFS010000021">
    <property type="protein sequence ID" value="KAJ4475990.1"/>
    <property type="molecule type" value="Genomic_DNA"/>
</dbReference>
<feature type="non-terminal residue" evidence="1">
    <location>
        <position position="71"/>
    </location>
</feature>
<reference evidence="1" key="2">
    <citation type="journal article" date="2023" name="Proc. Natl. Acad. Sci. U.S.A.">
        <title>A global phylogenomic analysis of the shiitake genus Lentinula.</title>
        <authorList>
            <person name="Sierra-Patev S."/>
            <person name="Min B."/>
            <person name="Naranjo-Ortiz M."/>
            <person name="Looney B."/>
            <person name="Konkel Z."/>
            <person name="Slot J.C."/>
            <person name="Sakamoto Y."/>
            <person name="Steenwyk J.L."/>
            <person name="Rokas A."/>
            <person name="Carro J."/>
            <person name="Camarero S."/>
            <person name="Ferreira P."/>
            <person name="Molpeceres G."/>
            <person name="Ruiz-Duenas F.J."/>
            <person name="Serrano A."/>
            <person name="Henrissat B."/>
            <person name="Drula E."/>
            <person name="Hughes K.W."/>
            <person name="Mata J.L."/>
            <person name="Ishikawa N.K."/>
            <person name="Vargas-Isla R."/>
            <person name="Ushijima S."/>
            <person name="Smith C.A."/>
            <person name="Donoghue J."/>
            <person name="Ahrendt S."/>
            <person name="Andreopoulos W."/>
            <person name="He G."/>
            <person name="LaButti K."/>
            <person name="Lipzen A."/>
            <person name="Ng V."/>
            <person name="Riley R."/>
            <person name="Sandor L."/>
            <person name="Barry K."/>
            <person name="Martinez A.T."/>
            <person name="Xiao Y."/>
            <person name="Gibbons J.G."/>
            <person name="Terashima K."/>
            <person name="Grigoriev I.V."/>
            <person name="Hibbett D."/>
        </authorList>
    </citation>
    <scope>NUCLEOTIDE SEQUENCE</scope>
    <source>
        <strain evidence="1">Sp2 HRB7682 ss15</strain>
    </source>
</reference>
<protein>
    <submittedName>
        <fullName evidence="1">Uncharacterized protein</fullName>
    </submittedName>
</protein>
<reference evidence="1" key="1">
    <citation type="submission" date="2022-08" db="EMBL/GenBank/DDBJ databases">
        <authorList>
            <consortium name="DOE Joint Genome Institute"/>
            <person name="Min B."/>
            <person name="Riley R."/>
            <person name="Sierra-Patev S."/>
            <person name="Naranjo-Ortiz M."/>
            <person name="Looney B."/>
            <person name="Konkel Z."/>
            <person name="Slot J.C."/>
            <person name="Sakamoto Y."/>
            <person name="Steenwyk J.L."/>
            <person name="Rokas A."/>
            <person name="Carro J."/>
            <person name="Camarero S."/>
            <person name="Ferreira P."/>
            <person name="Molpeceres G."/>
            <person name="Ruiz-Duenas F.J."/>
            <person name="Serrano A."/>
            <person name="Henrissat B."/>
            <person name="Drula E."/>
            <person name="Hughes K.W."/>
            <person name="Mata J.L."/>
            <person name="Ishikawa N.K."/>
            <person name="Vargas-Isla R."/>
            <person name="Ushijima S."/>
            <person name="Smith C.A."/>
            <person name="Ahrendt S."/>
            <person name="Andreopoulos W."/>
            <person name="He G."/>
            <person name="Labutti K."/>
            <person name="Lipzen A."/>
            <person name="Ng V."/>
            <person name="Sandor L."/>
            <person name="Barry K."/>
            <person name="Martinez A.T."/>
            <person name="Xiao Y."/>
            <person name="Gibbons J.G."/>
            <person name="Terashima K."/>
            <person name="Hibbett D.S."/>
            <person name="Grigoriev I.V."/>
        </authorList>
    </citation>
    <scope>NUCLEOTIDE SEQUENCE</scope>
    <source>
        <strain evidence="1">Sp2 HRB7682 ss15</strain>
    </source>
</reference>
<dbReference type="Proteomes" id="UP001150238">
    <property type="component" value="Unassembled WGS sequence"/>
</dbReference>
<gene>
    <name evidence="1" type="ORF">C8J55DRAFT_431811</name>
</gene>
<accession>A0A9W9DMC8</accession>
<name>A0A9W9DMC8_9AGAR</name>
<dbReference type="AlphaFoldDB" id="A0A9W9DMC8"/>
<sequence>MTAQSSSFVDYTPFLTHLVVLLITQPLPPTASIPLPSYTGPSDWRTDSILRSLSVVVGRMHQAEMQNASSK</sequence>
<comment type="caution">
    <text evidence="1">The sequence shown here is derived from an EMBL/GenBank/DDBJ whole genome shotgun (WGS) entry which is preliminary data.</text>
</comment>
<organism evidence="1 2">
    <name type="scientific">Lentinula lateritia</name>
    <dbReference type="NCBI Taxonomy" id="40482"/>
    <lineage>
        <taxon>Eukaryota</taxon>
        <taxon>Fungi</taxon>
        <taxon>Dikarya</taxon>
        <taxon>Basidiomycota</taxon>
        <taxon>Agaricomycotina</taxon>
        <taxon>Agaricomycetes</taxon>
        <taxon>Agaricomycetidae</taxon>
        <taxon>Agaricales</taxon>
        <taxon>Marasmiineae</taxon>
        <taxon>Omphalotaceae</taxon>
        <taxon>Lentinula</taxon>
    </lineage>
</organism>
<evidence type="ECO:0000313" key="1">
    <source>
        <dbReference type="EMBL" id="KAJ4475990.1"/>
    </source>
</evidence>